<feature type="region of interest" description="Disordered" evidence="1">
    <location>
        <begin position="47"/>
        <end position="175"/>
    </location>
</feature>
<dbReference type="Proteomes" id="UP000800200">
    <property type="component" value="Unassembled WGS sequence"/>
</dbReference>
<dbReference type="AlphaFoldDB" id="A0A6A6DG17"/>
<feature type="compositionally biased region" description="Low complexity" evidence="1">
    <location>
        <begin position="127"/>
        <end position="174"/>
    </location>
</feature>
<keyword evidence="3" id="KW-1185">Reference proteome</keyword>
<dbReference type="OrthoDB" id="5369347at2759"/>
<feature type="region of interest" description="Disordered" evidence="1">
    <location>
        <begin position="195"/>
        <end position="216"/>
    </location>
</feature>
<gene>
    <name evidence="2" type="ORF">K469DRAFT_697471</name>
</gene>
<evidence type="ECO:0000256" key="1">
    <source>
        <dbReference type="SAM" id="MobiDB-lite"/>
    </source>
</evidence>
<feature type="compositionally biased region" description="Basic and acidic residues" evidence="1">
    <location>
        <begin position="197"/>
        <end position="214"/>
    </location>
</feature>
<dbReference type="EMBL" id="ML994693">
    <property type="protein sequence ID" value="KAF2177169.1"/>
    <property type="molecule type" value="Genomic_DNA"/>
</dbReference>
<protein>
    <submittedName>
        <fullName evidence="2">Uncharacterized protein</fullName>
    </submittedName>
</protein>
<feature type="compositionally biased region" description="Polar residues" evidence="1">
    <location>
        <begin position="103"/>
        <end position="126"/>
    </location>
</feature>
<evidence type="ECO:0000313" key="3">
    <source>
        <dbReference type="Proteomes" id="UP000800200"/>
    </source>
</evidence>
<reference evidence="2" key="1">
    <citation type="journal article" date="2020" name="Stud. Mycol.">
        <title>101 Dothideomycetes genomes: a test case for predicting lifestyles and emergence of pathogens.</title>
        <authorList>
            <person name="Haridas S."/>
            <person name="Albert R."/>
            <person name="Binder M."/>
            <person name="Bloem J."/>
            <person name="Labutti K."/>
            <person name="Salamov A."/>
            <person name="Andreopoulos B."/>
            <person name="Baker S."/>
            <person name="Barry K."/>
            <person name="Bills G."/>
            <person name="Bluhm B."/>
            <person name="Cannon C."/>
            <person name="Castanera R."/>
            <person name="Culley D."/>
            <person name="Daum C."/>
            <person name="Ezra D."/>
            <person name="Gonzalez J."/>
            <person name="Henrissat B."/>
            <person name="Kuo A."/>
            <person name="Liang C."/>
            <person name="Lipzen A."/>
            <person name="Lutzoni F."/>
            <person name="Magnuson J."/>
            <person name="Mondo S."/>
            <person name="Nolan M."/>
            <person name="Ohm R."/>
            <person name="Pangilinan J."/>
            <person name="Park H.-J."/>
            <person name="Ramirez L."/>
            <person name="Alfaro M."/>
            <person name="Sun H."/>
            <person name="Tritt A."/>
            <person name="Yoshinaga Y."/>
            <person name="Zwiers L.-H."/>
            <person name="Turgeon B."/>
            <person name="Goodwin S."/>
            <person name="Spatafora J."/>
            <person name="Crous P."/>
            <person name="Grigoriev I."/>
        </authorList>
    </citation>
    <scope>NUCLEOTIDE SEQUENCE</scope>
    <source>
        <strain evidence="2">CBS 207.26</strain>
    </source>
</reference>
<sequence>MDARTAEILLGMRFGRRAENTSRSYFSPVASIDEPITWENGSVCNLYPPSKSAGRSPPQTPDQRSSPSVPPLNQGNSRRGSSFPAQRNNLLSWMKPPPARPSADSTPQSAMQRPPDTTFSSPSHPITRTATPDPTQSTTNTTPAAVHPNTTPIPAVISPTPAATASAPASPAPSERTAFKLAKQLRRFQGYTHKQHSGADRLHQEHHQHPDVHSKCSSLRQITTILRGEYDGGMPLPDVLSSPRLIKPADLHSLNCQSAFKGTSTSAFPEDVRSRDENLPRNLCLSQHHSVSNKNRPAKITFDVDSICSFPSSLAIAQQGINWFPKPHPFLNLSADIHFGLKVPAYNGRGDLTKKYVPLHKIPHYCFRSVIGMDLLLIYIFFPTLHIESDYEHSTYLSYQNQQLWYDAVLSPTLKKTIKCSNILQHYPASAHVTELDSTMLSAESLTRKESIRAQLLNLTSVFGRWEERWFKVTNPQFYNKNHTYVDLVKQVTSKDSALPYNQIPDNRKAEVFLWRKCYLKAYAQTREVLNTNSSQAKGNAKHTMYLFTMMRDMMDQTLFTLSYREKSMDGLIYS</sequence>
<evidence type="ECO:0000313" key="2">
    <source>
        <dbReference type="EMBL" id="KAF2177169.1"/>
    </source>
</evidence>
<proteinExistence type="predicted"/>
<organism evidence="2 3">
    <name type="scientific">Zopfia rhizophila CBS 207.26</name>
    <dbReference type="NCBI Taxonomy" id="1314779"/>
    <lineage>
        <taxon>Eukaryota</taxon>
        <taxon>Fungi</taxon>
        <taxon>Dikarya</taxon>
        <taxon>Ascomycota</taxon>
        <taxon>Pezizomycotina</taxon>
        <taxon>Dothideomycetes</taxon>
        <taxon>Dothideomycetes incertae sedis</taxon>
        <taxon>Zopfiaceae</taxon>
        <taxon>Zopfia</taxon>
    </lineage>
</organism>
<feature type="compositionally biased region" description="Polar residues" evidence="1">
    <location>
        <begin position="61"/>
        <end position="91"/>
    </location>
</feature>
<accession>A0A6A6DG17</accession>
<name>A0A6A6DG17_9PEZI</name>